<feature type="repeat" description="PPR" evidence="2">
    <location>
        <begin position="189"/>
        <end position="223"/>
    </location>
</feature>
<evidence type="ECO:0008006" key="6">
    <source>
        <dbReference type="Google" id="ProtNLM"/>
    </source>
</evidence>
<dbReference type="InterPro" id="IPR011990">
    <property type="entry name" value="TPR-like_helical_dom_sf"/>
</dbReference>
<evidence type="ECO:0000313" key="5">
    <source>
        <dbReference type="Proteomes" id="UP000815325"/>
    </source>
</evidence>
<proteinExistence type="predicted"/>
<accession>A0ABQ7GIE8</accession>
<protein>
    <recommendedName>
        <fullName evidence="6">Pentacotripeptide-repeat region of PRORP domain-containing protein</fullName>
    </recommendedName>
</protein>
<comment type="caution">
    <text evidence="4">The sequence shown here is derived from an EMBL/GenBank/DDBJ whole genome shotgun (WGS) entry which is preliminary data.</text>
</comment>
<evidence type="ECO:0000256" key="2">
    <source>
        <dbReference type="PROSITE-ProRule" id="PRU00708"/>
    </source>
</evidence>
<dbReference type="PANTHER" id="PTHR47938:SF35">
    <property type="entry name" value="PENTATRICOPEPTIDE REPEAT-CONTAINING PROTEIN 4, MITOCHONDRIAL-RELATED"/>
    <property type="match status" value="1"/>
</dbReference>
<dbReference type="InterPro" id="IPR002885">
    <property type="entry name" value="PPR_rpt"/>
</dbReference>
<keyword evidence="1" id="KW-0677">Repeat</keyword>
<dbReference type="NCBIfam" id="TIGR00756">
    <property type="entry name" value="PPR"/>
    <property type="match status" value="1"/>
</dbReference>
<reference evidence="4" key="1">
    <citation type="submission" date="2017-08" db="EMBL/GenBank/DDBJ databases">
        <authorList>
            <person name="Polle J.E."/>
            <person name="Barry K."/>
            <person name="Cushman J."/>
            <person name="Schmutz J."/>
            <person name="Tran D."/>
            <person name="Hathwaick L.T."/>
            <person name="Yim W.C."/>
            <person name="Jenkins J."/>
            <person name="Mckie-Krisberg Z.M."/>
            <person name="Prochnik S."/>
            <person name="Lindquist E."/>
            <person name="Dockter R.B."/>
            <person name="Adam C."/>
            <person name="Molina H."/>
            <person name="Bunkerborg J."/>
            <person name="Jin E."/>
            <person name="Buchheim M."/>
            <person name="Magnuson J."/>
        </authorList>
    </citation>
    <scope>NUCLEOTIDE SEQUENCE</scope>
    <source>
        <strain evidence="4">CCAP 19/18</strain>
    </source>
</reference>
<feature type="compositionally biased region" description="Basic and acidic residues" evidence="3">
    <location>
        <begin position="366"/>
        <end position="376"/>
    </location>
</feature>
<dbReference type="Pfam" id="PF13041">
    <property type="entry name" value="PPR_2"/>
    <property type="match status" value="1"/>
</dbReference>
<evidence type="ECO:0000313" key="4">
    <source>
        <dbReference type="EMBL" id="KAF5834373.1"/>
    </source>
</evidence>
<dbReference type="PANTHER" id="PTHR47938">
    <property type="entry name" value="RESPIRATORY COMPLEX I CHAPERONE (CIA84), PUTATIVE (AFU_ORTHOLOGUE AFUA_2G06020)-RELATED"/>
    <property type="match status" value="1"/>
</dbReference>
<dbReference type="Gene3D" id="1.25.40.10">
    <property type="entry name" value="Tetratricopeptide repeat domain"/>
    <property type="match status" value="1"/>
</dbReference>
<evidence type="ECO:0000256" key="3">
    <source>
        <dbReference type="SAM" id="MobiDB-lite"/>
    </source>
</evidence>
<evidence type="ECO:0000256" key="1">
    <source>
        <dbReference type="ARBA" id="ARBA00022737"/>
    </source>
</evidence>
<keyword evidence="5" id="KW-1185">Reference proteome</keyword>
<name>A0ABQ7GIE8_DUNSA</name>
<dbReference type="PROSITE" id="PS51375">
    <property type="entry name" value="PPR"/>
    <property type="match status" value="1"/>
</dbReference>
<feature type="compositionally biased region" description="Low complexity" evidence="3">
    <location>
        <begin position="300"/>
        <end position="314"/>
    </location>
</feature>
<dbReference type="Proteomes" id="UP000815325">
    <property type="component" value="Unassembled WGS sequence"/>
</dbReference>
<gene>
    <name evidence="4" type="ORF">DUNSADRAFT_8996</name>
</gene>
<feature type="region of interest" description="Disordered" evidence="3">
    <location>
        <begin position="300"/>
        <end position="376"/>
    </location>
</feature>
<dbReference type="EMBL" id="MU069761">
    <property type="protein sequence ID" value="KAF5834373.1"/>
    <property type="molecule type" value="Genomic_DNA"/>
</dbReference>
<sequence length="376" mass="40812">MPCFLNSLQITAVASFNLSSHATMLNTTHKLLTGAACMPLRQASGQPVSPQNGVTSNSQNISRCCACERALKSVIKRRCKSLLRLSSNVAYKSLLQLSSNVACKSLLRLSSNVACKTLLRWSSNVACKSLLRLSSNVACKSLLALRQASGQPVSCAMMNIVLRGLALGGEVDACGRLFEEYKVAGLPHDFAAYNAVIESCCVAKKPQAAYGVLDYMATQNVAPGTDTYDLLLRAFVSAEDVDGALEALQRLRKDNARAKYSTVLAGLNLARRTYHRAALSAFQQELAALDAYERRQQLLEQQQEQQQQQQQQQLGAPVGEDGLESWAYEGGDAGFEGVPGEVWDGGEGDEGRYGYDGFEEEGGGQEEVHYDDDGRY</sequence>
<organism evidence="4 5">
    <name type="scientific">Dunaliella salina</name>
    <name type="common">Green alga</name>
    <name type="synonym">Protococcus salinus</name>
    <dbReference type="NCBI Taxonomy" id="3046"/>
    <lineage>
        <taxon>Eukaryota</taxon>
        <taxon>Viridiplantae</taxon>
        <taxon>Chlorophyta</taxon>
        <taxon>core chlorophytes</taxon>
        <taxon>Chlorophyceae</taxon>
        <taxon>CS clade</taxon>
        <taxon>Chlamydomonadales</taxon>
        <taxon>Dunaliellaceae</taxon>
        <taxon>Dunaliella</taxon>
    </lineage>
</organism>